<dbReference type="Proteomes" id="UP001597294">
    <property type="component" value="Unassembled WGS sequence"/>
</dbReference>
<feature type="transmembrane region" description="Helical" evidence="1">
    <location>
        <begin position="44"/>
        <end position="65"/>
    </location>
</feature>
<reference evidence="3" key="1">
    <citation type="journal article" date="2019" name="Int. J. Syst. Evol. Microbiol.">
        <title>The Global Catalogue of Microorganisms (GCM) 10K type strain sequencing project: providing services to taxonomists for standard genome sequencing and annotation.</title>
        <authorList>
            <consortium name="The Broad Institute Genomics Platform"/>
            <consortium name="The Broad Institute Genome Sequencing Center for Infectious Disease"/>
            <person name="Wu L."/>
            <person name="Ma J."/>
        </authorList>
    </citation>
    <scope>NUCLEOTIDE SEQUENCE [LARGE SCALE GENOMIC DNA]</scope>
    <source>
        <strain evidence="3">CGMCC 4.7192</strain>
    </source>
</reference>
<evidence type="ECO:0000256" key="1">
    <source>
        <dbReference type="SAM" id="Phobius"/>
    </source>
</evidence>
<organism evidence="2 3">
    <name type="scientific">Kiloniella antarctica</name>
    <dbReference type="NCBI Taxonomy" id="1550907"/>
    <lineage>
        <taxon>Bacteria</taxon>
        <taxon>Pseudomonadati</taxon>
        <taxon>Pseudomonadota</taxon>
        <taxon>Alphaproteobacteria</taxon>
        <taxon>Rhodospirillales</taxon>
        <taxon>Kiloniellaceae</taxon>
        <taxon>Kiloniella</taxon>
    </lineage>
</organism>
<feature type="transmembrane region" description="Helical" evidence="1">
    <location>
        <begin position="85"/>
        <end position="111"/>
    </location>
</feature>
<sequence length="155" mass="17038">MGRLPLLIIVLLLAAVLMPSAILMCVLMVPSIVAFVVDRTPQRYLTMTVSLPNFCGVLPGLAALWERGQTFDGAFNGIADPWNMMVAYSAAGMGWVIFFATPLIVGSYLNISTEGKIKSIRRYQDVLIEAWGEGVKQTTSVQVDEINEDKEQEVI</sequence>
<evidence type="ECO:0000313" key="2">
    <source>
        <dbReference type="EMBL" id="MFD2204085.1"/>
    </source>
</evidence>
<comment type="caution">
    <text evidence="2">The sequence shown here is derived from an EMBL/GenBank/DDBJ whole genome shotgun (WGS) entry which is preliminary data.</text>
</comment>
<keyword evidence="1" id="KW-0812">Transmembrane</keyword>
<keyword evidence="1" id="KW-1133">Transmembrane helix</keyword>
<gene>
    <name evidence="2" type="ORF">ACFSKO_00585</name>
</gene>
<name>A0ABW5BGQ8_9PROT</name>
<proteinExistence type="predicted"/>
<feature type="transmembrane region" description="Helical" evidence="1">
    <location>
        <begin position="6"/>
        <end position="37"/>
    </location>
</feature>
<keyword evidence="3" id="KW-1185">Reference proteome</keyword>
<evidence type="ECO:0008006" key="4">
    <source>
        <dbReference type="Google" id="ProtNLM"/>
    </source>
</evidence>
<accession>A0ABW5BGQ8</accession>
<dbReference type="RefSeq" id="WP_380247295.1">
    <property type="nucleotide sequence ID" value="NZ_JBHUII010000001.1"/>
</dbReference>
<keyword evidence="1" id="KW-0472">Membrane</keyword>
<dbReference type="EMBL" id="JBHUII010000001">
    <property type="protein sequence ID" value="MFD2204085.1"/>
    <property type="molecule type" value="Genomic_DNA"/>
</dbReference>
<evidence type="ECO:0000313" key="3">
    <source>
        <dbReference type="Proteomes" id="UP001597294"/>
    </source>
</evidence>
<protein>
    <recommendedName>
        <fullName evidence="4">Citrate transporter-like domain-containing protein</fullName>
    </recommendedName>
</protein>